<organism evidence="2 3">
    <name type="scientific">Trichogramma brassicae</name>
    <dbReference type="NCBI Taxonomy" id="86971"/>
    <lineage>
        <taxon>Eukaryota</taxon>
        <taxon>Metazoa</taxon>
        <taxon>Ecdysozoa</taxon>
        <taxon>Arthropoda</taxon>
        <taxon>Hexapoda</taxon>
        <taxon>Insecta</taxon>
        <taxon>Pterygota</taxon>
        <taxon>Neoptera</taxon>
        <taxon>Endopterygota</taxon>
        <taxon>Hymenoptera</taxon>
        <taxon>Apocrita</taxon>
        <taxon>Proctotrupomorpha</taxon>
        <taxon>Chalcidoidea</taxon>
        <taxon>Trichogrammatidae</taxon>
        <taxon>Trichogramma</taxon>
    </lineage>
</organism>
<protein>
    <submittedName>
        <fullName evidence="2">Uncharacterized protein</fullName>
    </submittedName>
</protein>
<dbReference type="AlphaFoldDB" id="A0A6H5IXR0"/>
<dbReference type="EMBL" id="CADCXV010001202">
    <property type="protein sequence ID" value="CAB0042519.1"/>
    <property type="molecule type" value="Genomic_DNA"/>
</dbReference>
<feature type="region of interest" description="Disordered" evidence="1">
    <location>
        <begin position="65"/>
        <end position="95"/>
    </location>
</feature>
<dbReference type="Proteomes" id="UP000479190">
    <property type="component" value="Unassembled WGS sequence"/>
</dbReference>
<feature type="region of interest" description="Disordered" evidence="1">
    <location>
        <begin position="1"/>
        <end position="33"/>
    </location>
</feature>
<evidence type="ECO:0000313" key="2">
    <source>
        <dbReference type="EMBL" id="CAB0042519.1"/>
    </source>
</evidence>
<gene>
    <name evidence="2" type="ORF">TBRA_LOCUS14136</name>
</gene>
<reference evidence="2 3" key="1">
    <citation type="submission" date="2020-02" db="EMBL/GenBank/DDBJ databases">
        <authorList>
            <person name="Ferguson B K."/>
        </authorList>
    </citation>
    <scope>NUCLEOTIDE SEQUENCE [LARGE SCALE GENOMIC DNA]</scope>
</reference>
<evidence type="ECO:0000256" key="1">
    <source>
        <dbReference type="SAM" id="MobiDB-lite"/>
    </source>
</evidence>
<name>A0A6H5IXR0_9HYME</name>
<sequence length="95" mass="10434">MFSSARAMRRRKRRKREQVSSQARSGSAQPADVELATQKIKNEQLFTNSKYAKNLLSSVVPATDTFVSTSGSENSSGEGNSSSNESLTSDMIWQV</sequence>
<feature type="compositionally biased region" description="Low complexity" evidence="1">
    <location>
        <begin position="70"/>
        <end position="86"/>
    </location>
</feature>
<feature type="compositionally biased region" description="Basic residues" evidence="1">
    <location>
        <begin position="7"/>
        <end position="16"/>
    </location>
</feature>
<feature type="compositionally biased region" description="Polar residues" evidence="1">
    <location>
        <begin position="19"/>
        <end position="28"/>
    </location>
</feature>
<proteinExistence type="predicted"/>
<keyword evidence="3" id="KW-1185">Reference proteome</keyword>
<accession>A0A6H5IXR0</accession>
<evidence type="ECO:0000313" key="3">
    <source>
        <dbReference type="Proteomes" id="UP000479190"/>
    </source>
</evidence>